<dbReference type="InterPro" id="IPR038491">
    <property type="entry name" value="Velvet_dom_sf"/>
</dbReference>
<evidence type="ECO:0000313" key="3">
    <source>
        <dbReference type="Proteomes" id="UP000736335"/>
    </source>
</evidence>
<proteinExistence type="predicted"/>
<dbReference type="Proteomes" id="UP000736335">
    <property type="component" value="Unassembled WGS sequence"/>
</dbReference>
<dbReference type="InterPro" id="IPR037525">
    <property type="entry name" value="Velvet_dom"/>
</dbReference>
<gene>
    <name evidence="2" type="ORF">BJ322DRAFT_1025561</name>
</gene>
<dbReference type="EMBL" id="WIUZ02000027">
    <property type="protein sequence ID" value="KAF9777833.1"/>
    <property type="molecule type" value="Genomic_DNA"/>
</dbReference>
<keyword evidence="3" id="KW-1185">Reference proteome</keyword>
<dbReference type="Gene3D" id="2.60.40.3960">
    <property type="entry name" value="Velvet domain"/>
    <property type="match status" value="1"/>
</dbReference>
<dbReference type="PROSITE" id="PS51821">
    <property type="entry name" value="VELVET"/>
    <property type="match status" value="1"/>
</dbReference>
<organism evidence="2 3">
    <name type="scientific">Thelephora terrestris</name>
    <dbReference type="NCBI Taxonomy" id="56493"/>
    <lineage>
        <taxon>Eukaryota</taxon>
        <taxon>Fungi</taxon>
        <taxon>Dikarya</taxon>
        <taxon>Basidiomycota</taxon>
        <taxon>Agaricomycotina</taxon>
        <taxon>Agaricomycetes</taxon>
        <taxon>Thelephorales</taxon>
        <taxon>Thelephoraceae</taxon>
        <taxon>Thelephora</taxon>
    </lineage>
</organism>
<reference evidence="2" key="2">
    <citation type="submission" date="2020-11" db="EMBL/GenBank/DDBJ databases">
        <authorList>
            <consortium name="DOE Joint Genome Institute"/>
            <person name="Kuo A."/>
            <person name="Miyauchi S."/>
            <person name="Kiss E."/>
            <person name="Drula E."/>
            <person name="Kohler A."/>
            <person name="Sanchez-Garcia M."/>
            <person name="Andreopoulos B."/>
            <person name="Barry K.W."/>
            <person name="Bonito G."/>
            <person name="Buee M."/>
            <person name="Carver A."/>
            <person name="Chen C."/>
            <person name="Cichocki N."/>
            <person name="Clum A."/>
            <person name="Culley D."/>
            <person name="Crous P.W."/>
            <person name="Fauchery L."/>
            <person name="Girlanda M."/>
            <person name="Hayes R."/>
            <person name="Keri Z."/>
            <person name="Labutti K."/>
            <person name="Lipzen A."/>
            <person name="Lombard V."/>
            <person name="Magnuson J."/>
            <person name="Maillard F."/>
            <person name="Morin E."/>
            <person name="Murat C."/>
            <person name="Nolan M."/>
            <person name="Ohm R."/>
            <person name="Pangilinan J."/>
            <person name="Pereira M."/>
            <person name="Perotto S."/>
            <person name="Peter M."/>
            <person name="Riley R."/>
            <person name="Sitrit Y."/>
            <person name="Stielow B."/>
            <person name="Szollosi G."/>
            <person name="Zifcakova L."/>
            <person name="Stursova M."/>
            <person name="Spatafora J.W."/>
            <person name="Tedersoo L."/>
            <person name="Vaario L.-M."/>
            <person name="Yamada A."/>
            <person name="Yan M."/>
            <person name="Wang P."/>
            <person name="Xu J."/>
            <person name="Bruns T."/>
            <person name="Baldrian P."/>
            <person name="Vilgalys R."/>
            <person name="Henrissat B."/>
            <person name="Grigoriev I.V."/>
            <person name="Hibbett D."/>
            <person name="Nagy L.G."/>
            <person name="Martin F.M."/>
        </authorList>
    </citation>
    <scope>NUCLEOTIDE SEQUENCE</scope>
    <source>
        <strain evidence="2">UH-Tt-Lm1</strain>
    </source>
</reference>
<protein>
    <recommendedName>
        <fullName evidence="1">Velvet domain-containing protein</fullName>
    </recommendedName>
</protein>
<name>A0A9P6L0E1_9AGAM</name>
<accession>A0A9P6L0E1</accession>
<dbReference type="AlphaFoldDB" id="A0A9P6L0E1"/>
<evidence type="ECO:0000259" key="1">
    <source>
        <dbReference type="PROSITE" id="PS51821"/>
    </source>
</evidence>
<reference evidence="2" key="1">
    <citation type="journal article" date="2020" name="Nat. Commun.">
        <title>Large-scale genome sequencing of mycorrhizal fungi provides insights into the early evolution of symbiotic traits.</title>
        <authorList>
            <person name="Miyauchi S."/>
            <person name="Kiss E."/>
            <person name="Kuo A."/>
            <person name="Drula E."/>
            <person name="Kohler A."/>
            <person name="Sanchez-Garcia M."/>
            <person name="Morin E."/>
            <person name="Andreopoulos B."/>
            <person name="Barry K.W."/>
            <person name="Bonito G."/>
            <person name="Buee M."/>
            <person name="Carver A."/>
            <person name="Chen C."/>
            <person name="Cichocki N."/>
            <person name="Clum A."/>
            <person name="Culley D."/>
            <person name="Crous P.W."/>
            <person name="Fauchery L."/>
            <person name="Girlanda M."/>
            <person name="Hayes R.D."/>
            <person name="Keri Z."/>
            <person name="LaButti K."/>
            <person name="Lipzen A."/>
            <person name="Lombard V."/>
            <person name="Magnuson J."/>
            <person name="Maillard F."/>
            <person name="Murat C."/>
            <person name="Nolan M."/>
            <person name="Ohm R.A."/>
            <person name="Pangilinan J."/>
            <person name="Pereira M.F."/>
            <person name="Perotto S."/>
            <person name="Peter M."/>
            <person name="Pfister S."/>
            <person name="Riley R."/>
            <person name="Sitrit Y."/>
            <person name="Stielow J.B."/>
            <person name="Szollosi G."/>
            <person name="Zifcakova L."/>
            <person name="Stursova M."/>
            <person name="Spatafora J.W."/>
            <person name="Tedersoo L."/>
            <person name="Vaario L.M."/>
            <person name="Yamada A."/>
            <person name="Yan M."/>
            <person name="Wang P."/>
            <person name="Xu J."/>
            <person name="Bruns T."/>
            <person name="Baldrian P."/>
            <person name="Vilgalys R."/>
            <person name="Dunand C."/>
            <person name="Henrissat B."/>
            <person name="Grigoriev I.V."/>
            <person name="Hibbett D."/>
            <person name="Nagy L.G."/>
            <person name="Martin F.M."/>
        </authorList>
    </citation>
    <scope>NUCLEOTIDE SEQUENCE</scope>
    <source>
        <strain evidence="2">UH-Tt-Lm1</strain>
    </source>
</reference>
<evidence type="ECO:0000313" key="2">
    <source>
        <dbReference type="EMBL" id="KAF9777833.1"/>
    </source>
</evidence>
<sequence>MEEDEGNNEVRRSAFRLIAKSRNVPTLPPPMSFTVFGGHHLVIQTTIPIPPPLKTSIISIGLPITRRLGTNPRRIEYMDGGYIFCGAGMFTGRTIRAEVEEVQKANVGRKYAASKDRRALHPPPVVGRRIFDVRDAGNGTTHDTELDYRGVQAIGLICHVEAF</sequence>
<comment type="caution">
    <text evidence="2">The sequence shown here is derived from an EMBL/GenBank/DDBJ whole genome shotgun (WGS) entry which is preliminary data.</text>
</comment>
<dbReference type="OrthoDB" id="5599552at2759"/>
<feature type="domain" description="Velvet" evidence="1">
    <location>
        <begin position="92"/>
        <end position="163"/>
    </location>
</feature>